<dbReference type="Proteomes" id="UP000192220">
    <property type="component" value="Unplaced"/>
</dbReference>
<dbReference type="RefSeq" id="XP_013883173.1">
    <property type="nucleotide sequence ID" value="XM_014027719.1"/>
</dbReference>
<dbReference type="InterPro" id="IPR038885">
    <property type="entry name" value="PLB1"/>
</dbReference>
<dbReference type="AlphaFoldDB" id="A0A2I4CT56"/>
<accession>A0A2I4CT56</accession>
<protein>
    <submittedName>
        <fullName evidence="2">Phospholipase B1, membrane-associated</fullName>
    </submittedName>
</protein>
<dbReference type="InterPro" id="IPR001087">
    <property type="entry name" value="GDSL"/>
</dbReference>
<dbReference type="KEGG" id="alim:106531794"/>
<dbReference type="Pfam" id="PF00657">
    <property type="entry name" value="Lipase_GDSL"/>
    <property type="match status" value="1"/>
</dbReference>
<dbReference type="InParanoid" id="A0A2I4CT56"/>
<sequence length="210" mass="24608">MMHYEGLNFKEDWKLLTILIGMNDICGYCGDKAHFSANNYIDRITHSLDMLMDKVPRMIVNMVQIMPLQLLREMRKPFTQCPLLRFTCQCMTTTKSDSPELYELVEVNLEYQKRLEEVLSSGRFFKKDFAVVLQPFLMHTSVPRKPNGKVDLTYFSLDCFHLSVKGHEELAKGLWNNMFEPVGQKTTVRSYPTRLRCPPAEHPYIYTRPQ</sequence>
<dbReference type="InterPro" id="IPR036514">
    <property type="entry name" value="SGNH_hydro_sf"/>
</dbReference>
<name>A0A2I4CT56_AUSLI</name>
<dbReference type="SUPFAM" id="SSF52266">
    <property type="entry name" value="SGNH hydrolase"/>
    <property type="match status" value="1"/>
</dbReference>
<dbReference type="GO" id="GO:0004623">
    <property type="term" value="F:phospholipase A2 activity"/>
    <property type="evidence" value="ECO:0007669"/>
    <property type="project" value="TreeGrafter"/>
</dbReference>
<dbReference type="PANTHER" id="PTHR21325:SF45">
    <property type="entry name" value="PHOSPHOLIPASE B1, MEMBRANE-ASSOCIATED"/>
    <property type="match status" value="1"/>
</dbReference>
<evidence type="ECO:0000313" key="2">
    <source>
        <dbReference type="RefSeq" id="XP_013883173.1"/>
    </source>
</evidence>
<keyword evidence="1" id="KW-1185">Reference proteome</keyword>
<organism evidence="1 2">
    <name type="scientific">Austrofundulus limnaeus</name>
    <name type="common">Annual killifish</name>
    <dbReference type="NCBI Taxonomy" id="52670"/>
    <lineage>
        <taxon>Eukaryota</taxon>
        <taxon>Metazoa</taxon>
        <taxon>Chordata</taxon>
        <taxon>Craniata</taxon>
        <taxon>Vertebrata</taxon>
        <taxon>Euteleostomi</taxon>
        <taxon>Actinopterygii</taxon>
        <taxon>Neopterygii</taxon>
        <taxon>Teleostei</taxon>
        <taxon>Neoteleostei</taxon>
        <taxon>Acanthomorphata</taxon>
        <taxon>Ovalentaria</taxon>
        <taxon>Atherinomorphae</taxon>
        <taxon>Cyprinodontiformes</taxon>
        <taxon>Rivulidae</taxon>
        <taxon>Austrofundulus</taxon>
    </lineage>
</organism>
<dbReference type="Gene3D" id="3.40.50.1110">
    <property type="entry name" value="SGNH hydrolase"/>
    <property type="match status" value="1"/>
</dbReference>
<reference evidence="2" key="1">
    <citation type="submission" date="2025-08" db="UniProtKB">
        <authorList>
            <consortium name="RefSeq"/>
        </authorList>
    </citation>
    <scope>IDENTIFICATION</scope>
    <source>
        <strain evidence="2">Quisiro</strain>
        <tissue evidence="2">Liver</tissue>
    </source>
</reference>
<dbReference type="GO" id="GO:0006644">
    <property type="term" value="P:phospholipid metabolic process"/>
    <property type="evidence" value="ECO:0007669"/>
    <property type="project" value="TreeGrafter"/>
</dbReference>
<dbReference type="GO" id="GO:0004622">
    <property type="term" value="F:phosphatidylcholine lysophospholipase activity"/>
    <property type="evidence" value="ECO:0007669"/>
    <property type="project" value="TreeGrafter"/>
</dbReference>
<dbReference type="GeneID" id="106531794"/>
<dbReference type="GO" id="GO:0050253">
    <property type="term" value="F:retinyl-palmitate esterase activity"/>
    <property type="evidence" value="ECO:0007669"/>
    <property type="project" value="TreeGrafter"/>
</dbReference>
<gene>
    <name evidence="2" type="primary">LOC106531794</name>
</gene>
<dbReference type="PANTHER" id="PTHR21325">
    <property type="entry name" value="PHOSPHOLIPASE B, PLB1"/>
    <property type="match status" value="1"/>
</dbReference>
<proteinExistence type="predicted"/>
<dbReference type="GO" id="GO:0031526">
    <property type="term" value="C:brush border membrane"/>
    <property type="evidence" value="ECO:0007669"/>
    <property type="project" value="TreeGrafter"/>
</dbReference>
<dbReference type="OrthoDB" id="10265800at2759"/>
<evidence type="ECO:0000313" key="1">
    <source>
        <dbReference type="Proteomes" id="UP000192220"/>
    </source>
</evidence>